<keyword evidence="3" id="KW-0808">Transferase</keyword>
<dbReference type="Gene3D" id="3.40.50.2000">
    <property type="entry name" value="Glycogen Phosphorylase B"/>
    <property type="match status" value="2"/>
</dbReference>
<dbReference type="RefSeq" id="WP_373655516.1">
    <property type="nucleotide sequence ID" value="NZ_JBGUAW010000004.1"/>
</dbReference>
<organism evidence="3 4">
    <name type="scientific">Thiohalorhabdus methylotrophus</name>
    <dbReference type="NCBI Taxonomy" id="3242694"/>
    <lineage>
        <taxon>Bacteria</taxon>
        <taxon>Pseudomonadati</taxon>
        <taxon>Pseudomonadota</taxon>
        <taxon>Gammaproteobacteria</taxon>
        <taxon>Thiohalorhabdales</taxon>
        <taxon>Thiohalorhabdaceae</taxon>
        <taxon>Thiohalorhabdus</taxon>
    </lineage>
</organism>
<sequence length="379" mass="41323">MAPSMGGGIGRNMLNLARQWVRFGVDVEVLLQDFSGTFVGQLPPEVVKVPLGTTNSITGVPALAYYLFRSKPDVLLTTSTRHTVTAVRARALIRSRTRIFVNIHNTLSRALGELSSKKAKSRLKAIKRSYPVCDGIIPVSEGVESDFREVTHIRDSCYRVIYNPVDFSHLQALSRKPDPELHAFRKPGVPLLATVARLVPQKNIPLLLEAFALLRRNRMAQLVIVGDGKNREQLEEMAEESPFAEDILFMGSRLNPFNIMAASDAVVLSSSWEGLGNVLIEAMVLGVPVVSTDCPHGPGEVLESGRWGPLVAMDDPEALAAGMISVLDDPHSPESLNEAVAHMGAEAIAREYLAAFGICEVDPEARRDVKGLEGNLEAE</sequence>
<dbReference type="EC" id="2.4.-.-" evidence="3"/>
<dbReference type="PANTHER" id="PTHR12526">
    <property type="entry name" value="GLYCOSYLTRANSFERASE"/>
    <property type="match status" value="1"/>
</dbReference>
<evidence type="ECO:0000259" key="2">
    <source>
        <dbReference type="Pfam" id="PF13439"/>
    </source>
</evidence>
<keyword evidence="4" id="KW-1185">Reference proteome</keyword>
<dbReference type="Proteomes" id="UP001575181">
    <property type="component" value="Unassembled WGS sequence"/>
</dbReference>
<dbReference type="InterPro" id="IPR001296">
    <property type="entry name" value="Glyco_trans_1"/>
</dbReference>
<proteinExistence type="predicted"/>
<dbReference type="GO" id="GO:0016757">
    <property type="term" value="F:glycosyltransferase activity"/>
    <property type="evidence" value="ECO:0007669"/>
    <property type="project" value="UniProtKB-KW"/>
</dbReference>
<dbReference type="Pfam" id="PF00534">
    <property type="entry name" value="Glycos_transf_1"/>
    <property type="match status" value="1"/>
</dbReference>
<protein>
    <submittedName>
        <fullName evidence="3">Glycosyltransferase</fullName>
        <ecNumber evidence="3">2.4.-.-</ecNumber>
    </submittedName>
</protein>
<gene>
    <name evidence="3" type="ORF">ACERLL_06860</name>
</gene>
<dbReference type="InterPro" id="IPR028098">
    <property type="entry name" value="Glyco_trans_4-like_N"/>
</dbReference>
<comment type="caution">
    <text evidence="3">The sequence shown here is derived from an EMBL/GenBank/DDBJ whole genome shotgun (WGS) entry which is preliminary data.</text>
</comment>
<dbReference type="SUPFAM" id="SSF53756">
    <property type="entry name" value="UDP-Glycosyltransferase/glycogen phosphorylase"/>
    <property type="match status" value="1"/>
</dbReference>
<dbReference type="EMBL" id="JBGUAW010000004">
    <property type="protein sequence ID" value="MFA9460547.1"/>
    <property type="molecule type" value="Genomic_DNA"/>
</dbReference>
<evidence type="ECO:0000259" key="1">
    <source>
        <dbReference type="Pfam" id="PF00534"/>
    </source>
</evidence>
<name>A0ABV4TT92_9GAMM</name>
<keyword evidence="3" id="KW-0328">Glycosyltransferase</keyword>
<dbReference type="Pfam" id="PF13439">
    <property type="entry name" value="Glyco_transf_4"/>
    <property type="match status" value="1"/>
</dbReference>
<reference evidence="3 4" key="1">
    <citation type="submission" date="2024-08" db="EMBL/GenBank/DDBJ databases">
        <title>Whole-genome sequencing of halo(alkali)philic microorganisms from hypersaline lakes.</title>
        <authorList>
            <person name="Sorokin D.Y."/>
            <person name="Merkel A.Y."/>
            <person name="Messina E."/>
            <person name="Yakimov M."/>
        </authorList>
    </citation>
    <scope>NUCLEOTIDE SEQUENCE [LARGE SCALE GENOMIC DNA]</scope>
    <source>
        <strain evidence="3 4">Cl-TMA</strain>
    </source>
</reference>
<evidence type="ECO:0000313" key="4">
    <source>
        <dbReference type="Proteomes" id="UP001575181"/>
    </source>
</evidence>
<dbReference type="CDD" id="cd03811">
    <property type="entry name" value="GT4_GT28_WabH-like"/>
    <property type="match status" value="1"/>
</dbReference>
<feature type="domain" description="Glycosyltransferase subfamily 4-like N-terminal" evidence="2">
    <location>
        <begin position="7"/>
        <end position="167"/>
    </location>
</feature>
<accession>A0ABV4TT92</accession>
<evidence type="ECO:0000313" key="3">
    <source>
        <dbReference type="EMBL" id="MFA9460547.1"/>
    </source>
</evidence>
<feature type="domain" description="Glycosyl transferase family 1" evidence="1">
    <location>
        <begin position="188"/>
        <end position="339"/>
    </location>
</feature>